<dbReference type="Pfam" id="PF09084">
    <property type="entry name" value="NMT1"/>
    <property type="match status" value="1"/>
</dbReference>
<keyword evidence="1" id="KW-0812">Transmembrane</keyword>
<dbReference type="Gene3D" id="3.40.190.10">
    <property type="entry name" value="Periplasmic binding protein-like II"/>
    <property type="match status" value="2"/>
</dbReference>
<dbReference type="PANTHER" id="PTHR30024">
    <property type="entry name" value="ALIPHATIC SULFONATES-BINDING PROTEIN-RELATED"/>
    <property type="match status" value="1"/>
</dbReference>
<dbReference type="PIRSF" id="PIRSF027386">
    <property type="entry name" value="UCP027386_ABC_sbc_TM0202"/>
    <property type="match status" value="1"/>
</dbReference>
<protein>
    <recommendedName>
        <fullName evidence="2">SsuA/THI5-like domain-containing protein</fullName>
    </recommendedName>
</protein>
<dbReference type="EMBL" id="VSSQ01016524">
    <property type="protein sequence ID" value="MPM57950.1"/>
    <property type="molecule type" value="Genomic_DNA"/>
</dbReference>
<feature type="domain" description="SsuA/THI5-like" evidence="2">
    <location>
        <begin position="57"/>
        <end position="257"/>
    </location>
</feature>
<dbReference type="InterPro" id="IPR015168">
    <property type="entry name" value="SsuA/THI5"/>
</dbReference>
<organism evidence="3">
    <name type="scientific">bioreactor metagenome</name>
    <dbReference type="NCBI Taxonomy" id="1076179"/>
    <lineage>
        <taxon>unclassified sequences</taxon>
        <taxon>metagenomes</taxon>
        <taxon>ecological metagenomes</taxon>
    </lineage>
</organism>
<proteinExistence type="predicted"/>
<keyword evidence="1" id="KW-1133">Transmembrane helix</keyword>
<gene>
    <name evidence="3" type="ORF">SDC9_104779</name>
</gene>
<dbReference type="AlphaFoldDB" id="A0A645AXQ7"/>
<evidence type="ECO:0000256" key="1">
    <source>
        <dbReference type="SAM" id="Phobius"/>
    </source>
</evidence>
<accession>A0A645AXQ7</accession>
<feature type="transmembrane region" description="Helical" evidence="1">
    <location>
        <begin position="6"/>
        <end position="25"/>
    </location>
</feature>
<comment type="caution">
    <text evidence="3">The sequence shown here is derived from an EMBL/GenBank/DDBJ whole genome shotgun (WGS) entry which is preliminary data.</text>
</comment>
<reference evidence="3" key="1">
    <citation type="submission" date="2019-08" db="EMBL/GenBank/DDBJ databases">
        <authorList>
            <person name="Kucharzyk K."/>
            <person name="Murdoch R.W."/>
            <person name="Higgins S."/>
            <person name="Loffler F."/>
        </authorList>
    </citation>
    <scope>NUCLEOTIDE SEQUENCE</scope>
</reference>
<evidence type="ECO:0000259" key="2">
    <source>
        <dbReference type="Pfam" id="PF09084"/>
    </source>
</evidence>
<dbReference type="InterPro" id="IPR027024">
    <property type="entry name" value="UCP027386_ABC_sbc_TM0202"/>
</dbReference>
<evidence type="ECO:0000313" key="3">
    <source>
        <dbReference type="EMBL" id="MPM57950.1"/>
    </source>
</evidence>
<keyword evidence="1" id="KW-0472">Membrane</keyword>
<dbReference type="PROSITE" id="PS51257">
    <property type="entry name" value="PROKAR_LIPOPROTEIN"/>
    <property type="match status" value="1"/>
</dbReference>
<dbReference type="PANTHER" id="PTHR30024:SF46">
    <property type="entry name" value="ABC TRANSPORTER, SUBSTRATE-BINDING LIPOPROTEIN"/>
    <property type="match status" value="1"/>
</dbReference>
<sequence>MKQKPLYLLLRIFLFVIVFVFISCADKHNRTITIGIPDGPSTVSFIKMINQPPVIDGCEVKFIIKSDPSQIETMMMQNKLDFAVLPTVMAANLYNKRVDYRLVAIPIWGTLYLATNDSTINNTEQLHKQTVHIFGQGATADILLQKYLQNNSMQKVKIDYRYNSNQEIAMALLHKKIKFAVISEPQMSILLSKDSNIQILTEITCEEKDVPFNKNIFTQTAFLVNNRLFVKNRKLVEAVSLAYAESCNFTSHHTDEAAKLLLKHGYYPDLITAFRSIPLCNIHYVPAIEIKDKVYRYLDIFYKAQPKSVGGKFPDENFIISAENALILPDL</sequence>
<name>A0A645AXQ7_9ZZZZ</name>
<dbReference type="SUPFAM" id="SSF53850">
    <property type="entry name" value="Periplasmic binding protein-like II"/>
    <property type="match status" value="1"/>
</dbReference>